<dbReference type="InterPro" id="IPR036259">
    <property type="entry name" value="MFS_trans_sf"/>
</dbReference>
<dbReference type="PANTHER" id="PTHR11388:SF142">
    <property type="entry name" value="SOLUTE CARRIER ORGANIC ANION TRANSPORTER FAMILY MEMBER 5A1"/>
    <property type="match status" value="1"/>
</dbReference>
<dbReference type="AlphaFoldDB" id="A0AAN9BI75"/>
<feature type="transmembrane region" description="Helical" evidence="8">
    <location>
        <begin position="248"/>
        <end position="270"/>
    </location>
</feature>
<feature type="transmembrane region" description="Helical" evidence="8">
    <location>
        <begin position="323"/>
        <end position="346"/>
    </location>
</feature>
<keyword evidence="12" id="KW-1185">Reference proteome</keyword>
<feature type="transmembrane region" description="Helical" evidence="8">
    <location>
        <begin position="430"/>
        <end position="450"/>
    </location>
</feature>
<dbReference type="GO" id="GO:0016323">
    <property type="term" value="C:basolateral plasma membrane"/>
    <property type="evidence" value="ECO:0007669"/>
    <property type="project" value="TreeGrafter"/>
</dbReference>
<dbReference type="InterPro" id="IPR002350">
    <property type="entry name" value="Kazal_dom"/>
</dbReference>
<evidence type="ECO:0000256" key="1">
    <source>
        <dbReference type="ARBA" id="ARBA00004651"/>
    </source>
</evidence>
<dbReference type="GO" id="GO:0006811">
    <property type="term" value="P:monoatomic ion transport"/>
    <property type="evidence" value="ECO:0007669"/>
    <property type="project" value="UniProtKB-KW"/>
</dbReference>
<feature type="transmembrane region" description="Helical" evidence="8">
    <location>
        <begin position="51"/>
        <end position="72"/>
    </location>
</feature>
<keyword evidence="8" id="KW-0813">Transport</keyword>
<evidence type="ECO:0000256" key="5">
    <source>
        <dbReference type="ARBA" id="ARBA00022989"/>
    </source>
</evidence>
<feature type="compositionally biased region" description="Acidic residues" evidence="9">
    <location>
        <begin position="22"/>
        <end position="31"/>
    </location>
</feature>
<protein>
    <recommendedName>
        <fullName evidence="8">Solute carrier organic anion transporter family member</fullName>
    </recommendedName>
</protein>
<dbReference type="NCBIfam" id="TIGR00805">
    <property type="entry name" value="oat"/>
    <property type="match status" value="1"/>
</dbReference>
<dbReference type="PANTHER" id="PTHR11388">
    <property type="entry name" value="ORGANIC ANION TRANSPORTER"/>
    <property type="match status" value="1"/>
</dbReference>
<accession>A0AAN9BI75</accession>
<evidence type="ECO:0000256" key="6">
    <source>
        <dbReference type="ARBA" id="ARBA00023136"/>
    </source>
</evidence>
<dbReference type="Pfam" id="PF03137">
    <property type="entry name" value="OATP"/>
    <property type="match status" value="2"/>
</dbReference>
<comment type="caution">
    <text evidence="11">The sequence shown here is derived from an EMBL/GenBank/DDBJ whole genome shotgun (WGS) entry which is preliminary data.</text>
</comment>
<name>A0AAN9BI75_9CAEN</name>
<feature type="transmembrane region" description="Helical" evidence="8">
    <location>
        <begin position="282"/>
        <end position="302"/>
    </location>
</feature>
<feature type="transmembrane region" description="Helical" evidence="8">
    <location>
        <begin position="92"/>
        <end position="113"/>
    </location>
</feature>
<organism evidence="11 12">
    <name type="scientific">Littorina saxatilis</name>
    <dbReference type="NCBI Taxonomy" id="31220"/>
    <lineage>
        <taxon>Eukaryota</taxon>
        <taxon>Metazoa</taxon>
        <taxon>Spiralia</taxon>
        <taxon>Lophotrochozoa</taxon>
        <taxon>Mollusca</taxon>
        <taxon>Gastropoda</taxon>
        <taxon>Caenogastropoda</taxon>
        <taxon>Littorinimorpha</taxon>
        <taxon>Littorinoidea</taxon>
        <taxon>Littorinidae</taxon>
        <taxon>Littorina</taxon>
    </lineage>
</organism>
<comment type="subcellular location">
    <subcellularLocation>
        <location evidence="1 8">Cell membrane</location>
        <topology evidence="1 8">Multi-pass membrane protein</topology>
    </subcellularLocation>
</comment>
<dbReference type="GO" id="GO:0015347">
    <property type="term" value="F:sodium-independent organic anion transmembrane transporter activity"/>
    <property type="evidence" value="ECO:0007669"/>
    <property type="project" value="TreeGrafter"/>
</dbReference>
<feature type="transmembrane region" description="Helical" evidence="8">
    <location>
        <begin position="567"/>
        <end position="591"/>
    </location>
</feature>
<evidence type="ECO:0000256" key="7">
    <source>
        <dbReference type="ARBA" id="ARBA00023157"/>
    </source>
</evidence>
<dbReference type="GO" id="GO:0043252">
    <property type="term" value="P:sodium-independent organic anion transport"/>
    <property type="evidence" value="ECO:0007669"/>
    <property type="project" value="TreeGrafter"/>
</dbReference>
<comment type="similarity">
    <text evidence="2 8">Belongs to the organo anion transporter (TC 2.A.60) family.</text>
</comment>
<dbReference type="Gene3D" id="1.20.1250.20">
    <property type="entry name" value="MFS general substrate transporter like domains"/>
    <property type="match status" value="2"/>
</dbReference>
<feature type="domain" description="Kazal-like" evidence="10">
    <location>
        <begin position="500"/>
        <end position="551"/>
    </location>
</feature>
<feature type="region of interest" description="Disordered" evidence="9">
    <location>
        <begin position="1"/>
        <end position="33"/>
    </location>
</feature>
<feature type="transmembrane region" description="Helical" evidence="8">
    <location>
        <begin position="391"/>
        <end position="410"/>
    </location>
</feature>
<dbReference type="Pfam" id="PF07648">
    <property type="entry name" value="Kazal_2"/>
    <property type="match status" value="1"/>
</dbReference>
<keyword evidence="8" id="KW-0406">Ion transport</keyword>
<evidence type="ECO:0000256" key="3">
    <source>
        <dbReference type="ARBA" id="ARBA00022475"/>
    </source>
</evidence>
<proteinExistence type="inferred from homology"/>
<feature type="transmembrane region" description="Helical" evidence="8">
    <location>
        <begin position="658"/>
        <end position="679"/>
    </location>
</feature>
<feature type="transmembrane region" description="Helical" evidence="8">
    <location>
        <begin position="603"/>
        <end position="620"/>
    </location>
</feature>
<evidence type="ECO:0000313" key="11">
    <source>
        <dbReference type="EMBL" id="KAK7106613.1"/>
    </source>
</evidence>
<dbReference type="SUPFAM" id="SSF100895">
    <property type="entry name" value="Kazal-type serine protease inhibitors"/>
    <property type="match status" value="1"/>
</dbReference>
<keyword evidence="4 8" id="KW-0812">Transmembrane</keyword>
<evidence type="ECO:0000256" key="2">
    <source>
        <dbReference type="ARBA" id="ARBA00009657"/>
    </source>
</evidence>
<dbReference type="PROSITE" id="PS51465">
    <property type="entry name" value="KAZAL_2"/>
    <property type="match status" value="1"/>
</dbReference>
<evidence type="ECO:0000256" key="9">
    <source>
        <dbReference type="SAM" id="MobiDB-lite"/>
    </source>
</evidence>
<gene>
    <name evidence="11" type="ORF">V1264_017845</name>
</gene>
<keyword evidence="7" id="KW-1015">Disulfide bond</keyword>
<dbReference type="InterPro" id="IPR004156">
    <property type="entry name" value="OATP"/>
</dbReference>
<dbReference type="SUPFAM" id="SSF103473">
    <property type="entry name" value="MFS general substrate transporter"/>
    <property type="match status" value="1"/>
</dbReference>
<evidence type="ECO:0000256" key="8">
    <source>
        <dbReference type="RuleBase" id="RU362056"/>
    </source>
</evidence>
<keyword evidence="6 8" id="KW-0472">Membrane</keyword>
<evidence type="ECO:0000313" key="12">
    <source>
        <dbReference type="Proteomes" id="UP001374579"/>
    </source>
</evidence>
<keyword evidence="3" id="KW-1003">Cell membrane</keyword>
<dbReference type="Proteomes" id="UP001374579">
    <property type="component" value="Unassembled WGS sequence"/>
</dbReference>
<dbReference type="EMBL" id="JBAMIC010000007">
    <property type="protein sequence ID" value="KAK7106613.1"/>
    <property type="molecule type" value="Genomic_DNA"/>
</dbReference>
<dbReference type="InterPro" id="IPR036058">
    <property type="entry name" value="Kazal_dom_sf"/>
</dbReference>
<sequence length="716" mass="77519">MADEKSKEAYGNGHKYMHTSNPDDDNEEDNAPAECGVGSFKPAALRMCASISVFTGVYSFSGLLTSTLSSYVNSQVTTLERHFGFNSAQTGLIMAANDVGFLVMVLFVSYIAAKVHIPRSLALVTILFGISGIMCAMPHFMFGAPSPSGGNVRGGDVSNMTSPRSFRSFSGQICDGVNDTSSECNVDVTNNGLSKMADKEDPDNRARANAGVALAVIVAGMVLQGIAKTPRYSFVTSYVDDNVDKVKTGFIMGIITAVAIMGPAVAFALGGAFTRIYVTLEGVMTSLAMLGPAIAFTLGGMFNRIYVTLQETDMHFRHPKWIGAWWLGYVTFGAAAIVFAVPLFFFPRRIKGGKRVKKPASVAQKVNVIKTVSTFLTGFMAAMVRLWTNPVYIFVVLSSCFLLFSVAGGQSFTPKYIENQFSFPAWKANMAMAGMMLGTACLGTFLGGYITKRFKMGPMVSLKFVMAMQMLSVIFTGLMMAFSCDQPYLYNSPGPRASADTSLGGCLDNCACDNDDYFPVCGDDGRSFFSPCHAGCLDIVGKSYVNCSCIEGGTAEAGMCDYGCPMFYPFMICMCCSALFGTFSIIPKLIIYIRATEARDKPLALGFSSFMSSITGWMLGPICFGKLIDGICIQWEHGCTGSGSCRLYDNENFRWKLLGYQTAFRFMGFVCVVIALIIAKVTNKFDKVKDVPKDLELEVSLINGQKGDNHTIVKPV</sequence>
<keyword evidence="5 8" id="KW-1133">Transmembrane helix</keyword>
<dbReference type="CDD" id="cd17336">
    <property type="entry name" value="MFS_SLCO_OATP"/>
    <property type="match status" value="1"/>
</dbReference>
<evidence type="ECO:0000259" key="10">
    <source>
        <dbReference type="PROSITE" id="PS51465"/>
    </source>
</evidence>
<feature type="transmembrane region" description="Helical" evidence="8">
    <location>
        <begin position="462"/>
        <end position="482"/>
    </location>
</feature>
<reference evidence="11 12" key="1">
    <citation type="submission" date="2024-02" db="EMBL/GenBank/DDBJ databases">
        <title>Chromosome-scale genome assembly of the rough periwinkle Littorina saxatilis.</title>
        <authorList>
            <person name="De Jode A."/>
            <person name="Faria R."/>
            <person name="Formenti G."/>
            <person name="Sims Y."/>
            <person name="Smith T.P."/>
            <person name="Tracey A."/>
            <person name="Wood J.M.D."/>
            <person name="Zagrodzka Z.B."/>
            <person name="Johannesson K."/>
            <person name="Butlin R.K."/>
            <person name="Leder E.H."/>
        </authorList>
    </citation>
    <scope>NUCLEOTIDE SEQUENCE [LARGE SCALE GENOMIC DNA]</scope>
    <source>
        <strain evidence="11">Snail1</strain>
        <tissue evidence="11">Muscle</tissue>
    </source>
</reference>
<feature type="transmembrane region" description="Helical" evidence="8">
    <location>
        <begin position="120"/>
        <end position="142"/>
    </location>
</feature>
<evidence type="ECO:0000256" key="4">
    <source>
        <dbReference type="ARBA" id="ARBA00022692"/>
    </source>
</evidence>